<proteinExistence type="predicted"/>
<dbReference type="InParanoid" id="A0A517SJG1"/>
<evidence type="ECO:0000313" key="4">
    <source>
        <dbReference type="Proteomes" id="UP000315700"/>
    </source>
</evidence>
<evidence type="ECO:0000256" key="1">
    <source>
        <dbReference type="SAM" id="Phobius"/>
    </source>
</evidence>
<dbReference type="PANTHER" id="PTHR30093:SF2">
    <property type="entry name" value="TYPE II SECRETION SYSTEM PROTEIN H"/>
    <property type="match status" value="1"/>
</dbReference>
<dbReference type="Pfam" id="PF07596">
    <property type="entry name" value="SBP_bac_10"/>
    <property type="match status" value="1"/>
</dbReference>
<feature type="domain" description="DUF1559" evidence="2">
    <location>
        <begin position="47"/>
        <end position="288"/>
    </location>
</feature>
<dbReference type="SUPFAM" id="SSF54523">
    <property type="entry name" value="Pili subunits"/>
    <property type="match status" value="1"/>
</dbReference>
<dbReference type="RefSeq" id="WP_145033465.1">
    <property type="nucleotide sequence ID" value="NZ_CP036271.1"/>
</dbReference>
<feature type="transmembrane region" description="Helical" evidence="1">
    <location>
        <begin position="21"/>
        <end position="46"/>
    </location>
</feature>
<dbReference type="Proteomes" id="UP000315700">
    <property type="component" value="Chromosome"/>
</dbReference>
<dbReference type="InterPro" id="IPR027558">
    <property type="entry name" value="Pre_pil_HX9DG_C"/>
</dbReference>
<keyword evidence="4" id="KW-1185">Reference proteome</keyword>
<dbReference type="AlphaFoldDB" id="A0A517SJG1"/>
<dbReference type="NCBIfam" id="TIGR02532">
    <property type="entry name" value="IV_pilin_GFxxxE"/>
    <property type="match status" value="1"/>
</dbReference>
<dbReference type="KEGG" id="ccos:Pan44_43160"/>
<dbReference type="OrthoDB" id="255848at2"/>
<dbReference type="InterPro" id="IPR011453">
    <property type="entry name" value="DUF1559"/>
</dbReference>
<reference evidence="3 4" key="1">
    <citation type="submission" date="2019-02" db="EMBL/GenBank/DDBJ databases">
        <title>Deep-cultivation of Planctomycetes and their phenomic and genomic characterization uncovers novel biology.</title>
        <authorList>
            <person name="Wiegand S."/>
            <person name="Jogler M."/>
            <person name="Boedeker C."/>
            <person name="Pinto D."/>
            <person name="Vollmers J."/>
            <person name="Rivas-Marin E."/>
            <person name="Kohn T."/>
            <person name="Peeters S.H."/>
            <person name="Heuer A."/>
            <person name="Rast P."/>
            <person name="Oberbeckmann S."/>
            <person name="Bunk B."/>
            <person name="Jeske O."/>
            <person name="Meyerdierks A."/>
            <person name="Storesund J.E."/>
            <person name="Kallscheuer N."/>
            <person name="Luecker S."/>
            <person name="Lage O.M."/>
            <person name="Pohl T."/>
            <person name="Merkel B.J."/>
            <person name="Hornburger P."/>
            <person name="Mueller R.-W."/>
            <person name="Bruemmer F."/>
            <person name="Labrenz M."/>
            <person name="Spormann A.M."/>
            <person name="Op den Camp H."/>
            <person name="Overmann J."/>
            <person name="Amann R."/>
            <person name="Jetten M.S.M."/>
            <person name="Mascher T."/>
            <person name="Medema M.H."/>
            <person name="Devos D.P."/>
            <person name="Kaster A.-K."/>
            <person name="Ovreas L."/>
            <person name="Rohde M."/>
            <person name="Galperin M.Y."/>
            <person name="Jogler C."/>
        </authorList>
    </citation>
    <scope>NUCLEOTIDE SEQUENCE [LARGE SCALE GENOMIC DNA]</scope>
    <source>
        <strain evidence="3 4">Pan44</strain>
    </source>
</reference>
<organism evidence="3 4">
    <name type="scientific">Caulifigura coniformis</name>
    <dbReference type="NCBI Taxonomy" id="2527983"/>
    <lineage>
        <taxon>Bacteria</taxon>
        <taxon>Pseudomonadati</taxon>
        <taxon>Planctomycetota</taxon>
        <taxon>Planctomycetia</taxon>
        <taxon>Planctomycetales</taxon>
        <taxon>Planctomycetaceae</taxon>
        <taxon>Caulifigura</taxon>
    </lineage>
</organism>
<name>A0A517SJG1_9PLAN</name>
<evidence type="ECO:0000259" key="2">
    <source>
        <dbReference type="Pfam" id="PF07596"/>
    </source>
</evidence>
<protein>
    <submittedName>
        <fullName evidence="3">Type II secretion system protein G</fullName>
    </submittedName>
</protein>
<sequence>MKTTLQPLPRWSRPAHARGRRGFTLIEVLVVVAIIAILISLLLPAVQQARESARRMQCRSNLTGLILALQNYHGAHGTLPPGTVDFSGPIVSGPMVLGQTQGYRISWLAQVLPYLEEGNTYRAINFDVPAHDPLNQNVAAHRMPVLQCPSNPRSALTCYAGVHHDVEAPIDVDNHGVLFLNSRIRLPDDVPDGSSYTLFVGETEGMLSWLTGDNNTLRNTGSTPGFASMVPVVQPTATPFEGMDEPGAETPAVPPPNLVGGFNSYHTGGANFALGDGSVRTISESIDADLFRKLGHRSDGALTGAF</sequence>
<keyword evidence="1" id="KW-1133">Transmembrane helix</keyword>
<dbReference type="Pfam" id="PF07963">
    <property type="entry name" value="N_methyl"/>
    <property type="match status" value="1"/>
</dbReference>
<dbReference type="Gene3D" id="3.30.700.10">
    <property type="entry name" value="Glycoprotein, Type 4 Pilin"/>
    <property type="match status" value="1"/>
</dbReference>
<dbReference type="NCBIfam" id="TIGR04294">
    <property type="entry name" value="pre_pil_HX9DG"/>
    <property type="match status" value="1"/>
</dbReference>
<dbReference type="PANTHER" id="PTHR30093">
    <property type="entry name" value="GENERAL SECRETION PATHWAY PROTEIN G"/>
    <property type="match status" value="1"/>
</dbReference>
<evidence type="ECO:0000313" key="3">
    <source>
        <dbReference type="EMBL" id="QDT56264.1"/>
    </source>
</evidence>
<dbReference type="EMBL" id="CP036271">
    <property type="protein sequence ID" value="QDT56264.1"/>
    <property type="molecule type" value="Genomic_DNA"/>
</dbReference>
<gene>
    <name evidence="3" type="primary">pulG_2</name>
    <name evidence="3" type="ORF">Pan44_43160</name>
</gene>
<accession>A0A517SJG1</accession>
<keyword evidence="1" id="KW-0812">Transmembrane</keyword>
<dbReference type="InterPro" id="IPR012902">
    <property type="entry name" value="N_methyl_site"/>
</dbReference>
<dbReference type="InterPro" id="IPR045584">
    <property type="entry name" value="Pilin-like"/>
</dbReference>
<keyword evidence="1" id="KW-0472">Membrane</keyword>
<dbReference type="PROSITE" id="PS00409">
    <property type="entry name" value="PROKAR_NTER_METHYL"/>
    <property type="match status" value="1"/>
</dbReference>